<dbReference type="InParanoid" id="A0A3N4LYY6"/>
<keyword evidence="9 17" id="KW-0175">Coiled coil</keyword>
<dbReference type="Pfam" id="PF13892">
    <property type="entry name" value="DBINO"/>
    <property type="match status" value="1"/>
</dbReference>
<evidence type="ECO:0000259" key="21">
    <source>
        <dbReference type="PROSITE" id="PS51413"/>
    </source>
</evidence>
<keyword evidence="14" id="KW-0539">Nucleus</keyword>
<dbReference type="Pfam" id="PF00176">
    <property type="entry name" value="SNF2-rel_dom"/>
    <property type="match status" value="1"/>
</dbReference>
<feature type="compositionally biased region" description="Polar residues" evidence="18">
    <location>
        <begin position="33"/>
        <end position="42"/>
    </location>
</feature>
<dbReference type="InterPro" id="IPR001650">
    <property type="entry name" value="Helicase_C-like"/>
</dbReference>
<comment type="domain">
    <text evidence="16">The DBINO region is involved in binding to DNA.</text>
</comment>
<dbReference type="InterPro" id="IPR000330">
    <property type="entry name" value="SNF2_N"/>
</dbReference>
<feature type="compositionally biased region" description="Low complexity" evidence="18">
    <location>
        <begin position="117"/>
        <end position="126"/>
    </location>
</feature>
<feature type="compositionally biased region" description="Polar residues" evidence="18">
    <location>
        <begin position="75"/>
        <end position="95"/>
    </location>
</feature>
<dbReference type="CDD" id="cd18002">
    <property type="entry name" value="DEXQc_INO80"/>
    <property type="match status" value="1"/>
</dbReference>
<evidence type="ECO:0000256" key="3">
    <source>
        <dbReference type="ARBA" id="ARBA00019805"/>
    </source>
</evidence>
<comment type="function">
    <text evidence="16">ATPase component of the INO80 complex which remodels chromatin by shifting nucleosomes and is involved in DNA repair.</text>
</comment>
<gene>
    <name evidence="22" type="ORF">L211DRAFT_654970</name>
</gene>
<evidence type="ECO:0000256" key="6">
    <source>
        <dbReference type="ARBA" id="ARBA00022801"/>
    </source>
</evidence>
<dbReference type="Gene3D" id="3.40.50.10810">
    <property type="entry name" value="Tandem AAA-ATPase domain"/>
    <property type="match status" value="1"/>
</dbReference>
<dbReference type="InterPro" id="IPR020838">
    <property type="entry name" value="DBINO"/>
</dbReference>
<dbReference type="GO" id="GO:0051276">
    <property type="term" value="P:chromosome organization"/>
    <property type="evidence" value="ECO:0007669"/>
    <property type="project" value="UniProtKB-ARBA"/>
</dbReference>
<dbReference type="GO" id="GO:0140658">
    <property type="term" value="F:ATP-dependent chromatin remodeler activity"/>
    <property type="evidence" value="ECO:0007669"/>
    <property type="project" value="InterPro"/>
</dbReference>
<dbReference type="Proteomes" id="UP000267821">
    <property type="component" value="Unassembled WGS sequence"/>
</dbReference>
<feature type="compositionally biased region" description="Low complexity" evidence="18">
    <location>
        <begin position="16"/>
        <end position="25"/>
    </location>
</feature>
<evidence type="ECO:0000256" key="13">
    <source>
        <dbReference type="ARBA" id="ARBA00023204"/>
    </source>
</evidence>
<comment type="subcellular location">
    <subcellularLocation>
        <location evidence="1 16">Nucleus</location>
    </subcellularLocation>
</comment>
<dbReference type="GO" id="GO:0016887">
    <property type="term" value="F:ATP hydrolysis activity"/>
    <property type="evidence" value="ECO:0007669"/>
    <property type="project" value="TreeGrafter"/>
</dbReference>
<dbReference type="GO" id="GO:0042393">
    <property type="term" value="F:histone binding"/>
    <property type="evidence" value="ECO:0007669"/>
    <property type="project" value="TreeGrafter"/>
</dbReference>
<feature type="region of interest" description="Disordered" evidence="18">
    <location>
        <begin position="298"/>
        <end position="365"/>
    </location>
</feature>
<keyword evidence="13 16" id="KW-0234">DNA repair</keyword>
<evidence type="ECO:0000259" key="19">
    <source>
        <dbReference type="PROSITE" id="PS51192"/>
    </source>
</evidence>
<dbReference type="FunCoup" id="A0A3N4LYY6">
    <property type="interactions" value="1058"/>
</dbReference>
<dbReference type="OrthoDB" id="372624at2759"/>
<feature type="domain" description="DBINO" evidence="21">
    <location>
        <begin position="373"/>
        <end position="498"/>
    </location>
</feature>
<keyword evidence="10 16" id="KW-0238">DNA-binding</keyword>
<dbReference type="GO" id="GO:0031011">
    <property type="term" value="C:Ino80 complex"/>
    <property type="evidence" value="ECO:0007669"/>
    <property type="project" value="UniProtKB-UniRule"/>
</dbReference>
<dbReference type="GO" id="GO:0006366">
    <property type="term" value="P:transcription by RNA polymerase II"/>
    <property type="evidence" value="ECO:0007669"/>
    <property type="project" value="UniProtKB-ARBA"/>
</dbReference>
<evidence type="ECO:0000256" key="15">
    <source>
        <dbReference type="ARBA" id="ARBA00049360"/>
    </source>
</evidence>
<evidence type="ECO:0000259" key="20">
    <source>
        <dbReference type="PROSITE" id="PS51194"/>
    </source>
</evidence>
<feature type="region of interest" description="Disordered" evidence="18">
    <location>
        <begin position="219"/>
        <end position="246"/>
    </location>
</feature>
<dbReference type="PANTHER" id="PTHR45685">
    <property type="entry name" value="HELICASE SRCAP-RELATED"/>
    <property type="match status" value="1"/>
</dbReference>
<dbReference type="InterPro" id="IPR031047">
    <property type="entry name" value="DEXQc_INO80"/>
</dbReference>
<evidence type="ECO:0000256" key="12">
    <source>
        <dbReference type="ARBA" id="ARBA00023163"/>
    </source>
</evidence>
<evidence type="ECO:0000256" key="8">
    <source>
        <dbReference type="ARBA" id="ARBA00023015"/>
    </source>
</evidence>
<accession>A0A3N4LYY6</accession>
<dbReference type="Gene3D" id="3.40.50.300">
    <property type="entry name" value="P-loop containing nucleotide triphosphate hydrolases"/>
    <property type="match status" value="1"/>
</dbReference>
<keyword evidence="5 16" id="KW-0227">DNA damage</keyword>
<dbReference type="InterPro" id="IPR014001">
    <property type="entry name" value="Helicase_ATP-bd"/>
</dbReference>
<dbReference type="PROSITE" id="PS51192">
    <property type="entry name" value="HELICASE_ATP_BIND_1"/>
    <property type="match status" value="1"/>
</dbReference>
<feature type="domain" description="Helicase C-terminal" evidence="20">
    <location>
        <begin position="1198"/>
        <end position="1355"/>
    </location>
</feature>
<dbReference type="Pfam" id="PF00271">
    <property type="entry name" value="Helicase_C"/>
    <property type="match status" value="1"/>
</dbReference>
<evidence type="ECO:0000256" key="11">
    <source>
        <dbReference type="ARBA" id="ARBA00023159"/>
    </source>
</evidence>
<dbReference type="SUPFAM" id="SSF52540">
    <property type="entry name" value="P-loop containing nucleoside triphosphate hydrolases"/>
    <property type="match status" value="2"/>
</dbReference>
<feature type="domain" description="Helicase ATP-binding" evidence="19">
    <location>
        <begin position="628"/>
        <end position="800"/>
    </location>
</feature>
<dbReference type="GO" id="GO:0006281">
    <property type="term" value="P:DNA repair"/>
    <property type="evidence" value="ECO:0007669"/>
    <property type="project" value="UniProtKB-UniRule"/>
</dbReference>
<feature type="region of interest" description="Disordered" evidence="18">
    <location>
        <begin position="1"/>
        <end position="126"/>
    </location>
</feature>
<keyword evidence="4" id="KW-0547">Nucleotide-binding</keyword>
<evidence type="ECO:0000256" key="16">
    <source>
        <dbReference type="RuleBase" id="RU368001"/>
    </source>
</evidence>
<dbReference type="InterPro" id="IPR027417">
    <property type="entry name" value="P-loop_NTPase"/>
</dbReference>
<keyword evidence="7 16" id="KW-0067">ATP-binding</keyword>
<keyword evidence="8" id="KW-0805">Transcription regulation</keyword>
<keyword evidence="12" id="KW-0804">Transcription</keyword>
<dbReference type="EC" id="3.6.4.-" evidence="16"/>
<dbReference type="CDD" id="cd18793">
    <property type="entry name" value="SF2_C_SNF"/>
    <property type="match status" value="1"/>
</dbReference>
<evidence type="ECO:0000256" key="10">
    <source>
        <dbReference type="ARBA" id="ARBA00023125"/>
    </source>
</evidence>
<evidence type="ECO:0000256" key="2">
    <source>
        <dbReference type="ARBA" id="ARBA00007025"/>
    </source>
</evidence>
<evidence type="ECO:0000256" key="18">
    <source>
        <dbReference type="SAM" id="MobiDB-lite"/>
    </source>
</evidence>
<keyword evidence="23" id="KW-1185">Reference proteome</keyword>
<feature type="compositionally biased region" description="Basic residues" evidence="18">
    <location>
        <begin position="306"/>
        <end position="318"/>
    </location>
</feature>
<feature type="compositionally biased region" description="Basic and acidic residues" evidence="18">
    <location>
        <begin position="219"/>
        <end position="230"/>
    </location>
</feature>
<evidence type="ECO:0000256" key="5">
    <source>
        <dbReference type="ARBA" id="ARBA00022763"/>
    </source>
</evidence>
<protein>
    <recommendedName>
        <fullName evidence="3 16">Chromatin-remodeling ATPase INO80</fullName>
        <ecNumber evidence="16">3.6.4.-</ecNumber>
    </recommendedName>
</protein>
<dbReference type="GO" id="GO:0003677">
    <property type="term" value="F:DNA binding"/>
    <property type="evidence" value="ECO:0007669"/>
    <property type="project" value="UniProtKB-UniRule"/>
</dbReference>
<proteinExistence type="inferred from homology"/>
<comment type="similarity">
    <text evidence="2 16">Belongs to the SNF2/RAD54 helicase family.</text>
</comment>
<dbReference type="EMBL" id="ML121533">
    <property type="protein sequence ID" value="RPB26799.1"/>
    <property type="molecule type" value="Genomic_DNA"/>
</dbReference>
<sequence length="1372" mass="157584">MESRAVMDSKPPVSPSSPYKSTVPTPRREAAMSISSLLTSSDEPAISEPTASKVKMLTTKRPSIEQHQHSELLQAENNSTKASLRRPSIQTQPPTRTIEVDRRGSIDTTFSGGAGSSFGKKSNSSFKDFKYHDSMKVTEDADKSDTDVDDDVYQLEKQAYVAKRLKRTAEIAASETEKRKRRRVLLQTKLHEQLDALGKAARERAKTALYADAMVEVMKKEEEDEKERKKDMQRKRRREKAAIEQKAKAEAQAKLAAELAEKEKVERAERVEAAKKLATERALRMDIEGIDSDHSLVVIEEEGPKSKKRRTINQKKARQSKEGKEARELAKEREPKDVEMTDAKAMKEDEEFKVIDEPAPHSSKGYNQMYDQIWKDIAKKEITKVYRIQQASLSTKQSNLRKTAQLASKEARRWQQRTNKNVKDTQARAKRCMREMMSFWKRNEREERDLRRRAEKEALDRAKKEEEMRETKRQARKLEFLISQTELYSHFIGRKIKTDEIERSTDDVSGPAAESASAQQSKYGALDVMCPPGLTTTRFEDLDFDNEDETALKEAAMNNAQNAIQEAQDRARAFNIGAQTTELSNLNLDEGEMNFQNPTSLGDIEIQQPKMLTVQLKDYQLKGLNWLCNLYEQGINGILADEMGLGKTVQSISVMAYLAEVHNIWGPFLVIAPASTLHNWQQEITRFVPQLKALPYWGSAKDRKVLRKFWDRRHVTYGRDAPFHVLITSYQLVVGDAQYFQKMKWQYMILDEAQAIKSSTSSRWKALLAFHCRNRLLLTGTPIQNSMQELWALLHFIMPSLFDSHDEFSEWFSKDIESHAQSNTQLNEAQLRRLHMILKPFMLRRIKKHVQKELGDKIEVDIYCNLTYRQRALYKSLRDKISFLDVIEKASSGGDEGTQTLMNLVMQFRKVCNHPDLFERAETRSPLSFATFADTVSFMREGQNVNLYYTSRNFIQYKVPRLVAREERLDVPGYKTQAGFRRRHLDNLMSIWTEDYVHKSMYSDKDSAFSWLRFADASPREAVKTFHSGILDRAVAVATESRELGRFSAFYDDEKFVPPHTMLLVSKLLDKQSFSNISREKHLAELISVSTRILKDEYLQAMEPLAYPAVFAPPIEFDCSDPGVINEQNYLLFSPKVRKVLFGPTKGEEEAIIEVKLEVPSKTLAKALPEPFLKASSYAAIQVPLMRRFVSDSGKLAALDKLLVELKAGGHRVLLYFQMTRMMDLAEEYLSYRNYKYLRLDGSSKVEDRRDMVNDFQTRPEIFLFLLSTRAGGLGLNLTAADCVIFYDSDWNPTVDQQAEDRAHRLGQTKQVRVYRLLTRGTIEERIRQRALQKQDVQKVVMSGTGTDLHEKPVNFSKGGGNRDVAAWLVSY</sequence>
<dbReference type="STRING" id="1051890.A0A3N4LYY6"/>
<feature type="compositionally biased region" description="Basic and acidic residues" evidence="18">
    <location>
        <begin position="319"/>
        <end position="359"/>
    </location>
</feature>
<dbReference type="PANTHER" id="PTHR45685:SF2">
    <property type="entry name" value="CHROMATIN-REMODELING ATPASE INO80"/>
    <property type="match status" value="1"/>
</dbReference>
<dbReference type="InterPro" id="IPR050520">
    <property type="entry name" value="INO80/SWR1_helicase"/>
</dbReference>
<keyword evidence="6 16" id="KW-0378">Hydrolase</keyword>
<evidence type="ECO:0000313" key="23">
    <source>
        <dbReference type="Proteomes" id="UP000267821"/>
    </source>
</evidence>
<feature type="coiled-coil region" evidence="17">
    <location>
        <begin position="454"/>
        <end position="481"/>
    </location>
</feature>
<name>A0A3N4LYY6_9PEZI</name>
<evidence type="ECO:0000313" key="22">
    <source>
        <dbReference type="EMBL" id="RPB26799.1"/>
    </source>
</evidence>
<dbReference type="PROSITE" id="PS51413">
    <property type="entry name" value="DBINO"/>
    <property type="match status" value="1"/>
</dbReference>
<dbReference type="GO" id="GO:0005524">
    <property type="term" value="F:ATP binding"/>
    <property type="evidence" value="ECO:0007669"/>
    <property type="project" value="UniProtKB-UniRule"/>
</dbReference>
<dbReference type="SMART" id="SM00487">
    <property type="entry name" value="DEXDc"/>
    <property type="match status" value="1"/>
</dbReference>
<comment type="catalytic activity">
    <reaction evidence="15 16">
        <text>ATP + H2O = ADP + phosphate + H(+)</text>
        <dbReference type="Rhea" id="RHEA:13065"/>
        <dbReference type="ChEBI" id="CHEBI:15377"/>
        <dbReference type="ChEBI" id="CHEBI:15378"/>
        <dbReference type="ChEBI" id="CHEBI:30616"/>
        <dbReference type="ChEBI" id="CHEBI:43474"/>
        <dbReference type="ChEBI" id="CHEBI:456216"/>
    </reaction>
</comment>
<comment type="subunit">
    <text evidence="16">Component of the INO80 chromatin-remodeling complex.</text>
</comment>
<feature type="coiled-coil region" evidence="17">
    <location>
        <begin position="546"/>
        <end position="577"/>
    </location>
</feature>
<reference evidence="22 23" key="1">
    <citation type="journal article" date="2018" name="Nat. Ecol. Evol.">
        <title>Pezizomycetes genomes reveal the molecular basis of ectomycorrhizal truffle lifestyle.</title>
        <authorList>
            <person name="Murat C."/>
            <person name="Payen T."/>
            <person name="Noel B."/>
            <person name="Kuo A."/>
            <person name="Morin E."/>
            <person name="Chen J."/>
            <person name="Kohler A."/>
            <person name="Krizsan K."/>
            <person name="Balestrini R."/>
            <person name="Da Silva C."/>
            <person name="Montanini B."/>
            <person name="Hainaut M."/>
            <person name="Levati E."/>
            <person name="Barry K.W."/>
            <person name="Belfiori B."/>
            <person name="Cichocki N."/>
            <person name="Clum A."/>
            <person name="Dockter R.B."/>
            <person name="Fauchery L."/>
            <person name="Guy J."/>
            <person name="Iotti M."/>
            <person name="Le Tacon F."/>
            <person name="Lindquist E.A."/>
            <person name="Lipzen A."/>
            <person name="Malagnac F."/>
            <person name="Mello A."/>
            <person name="Molinier V."/>
            <person name="Miyauchi S."/>
            <person name="Poulain J."/>
            <person name="Riccioni C."/>
            <person name="Rubini A."/>
            <person name="Sitrit Y."/>
            <person name="Splivallo R."/>
            <person name="Traeger S."/>
            <person name="Wang M."/>
            <person name="Zifcakova L."/>
            <person name="Wipf D."/>
            <person name="Zambonelli A."/>
            <person name="Paolocci F."/>
            <person name="Nowrousian M."/>
            <person name="Ottonello S."/>
            <person name="Baldrian P."/>
            <person name="Spatafora J.W."/>
            <person name="Henrissat B."/>
            <person name="Nagy L.G."/>
            <person name="Aury J.M."/>
            <person name="Wincker P."/>
            <person name="Grigoriev I.V."/>
            <person name="Bonfante P."/>
            <person name="Martin F.M."/>
        </authorList>
    </citation>
    <scope>NUCLEOTIDE SEQUENCE [LARGE SCALE GENOMIC DNA]</scope>
    <source>
        <strain evidence="22 23">ATCC MYA-4762</strain>
    </source>
</reference>
<dbReference type="PROSITE" id="PS51194">
    <property type="entry name" value="HELICASE_CTER"/>
    <property type="match status" value="1"/>
</dbReference>
<evidence type="ECO:0000256" key="4">
    <source>
        <dbReference type="ARBA" id="ARBA00022741"/>
    </source>
</evidence>
<evidence type="ECO:0000256" key="17">
    <source>
        <dbReference type="SAM" id="Coils"/>
    </source>
</evidence>
<evidence type="ECO:0000256" key="1">
    <source>
        <dbReference type="ARBA" id="ARBA00004123"/>
    </source>
</evidence>
<dbReference type="InterPro" id="IPR049730">
    <property type="entry name" value="SNF2/RAD54-like_C"/>
</dbReference>
<dbReference type="InterPro" id="IPR038718">
    <property type="entry name" value="SNF2-like_sf"/>
</dbReference>
<evidence type="ECO:0000256" key="9">
    <source>
        <dbReference type="ARBA" id="ARBA00023054"/>
    </source>
</evidence>
<evidence type="ECO:0000256" key="7">
    <source>
        <dbReference type="ARBA" id="ARBA00022840"/>
    </source>
</evidence>
<dbReference type="GO" id="GO:0010557">
    <property type="term" value="P:positive regulation of macromolecule biosynthetic process"/>
    <property type="evidence" value="ECO:0007669"/>
    <property type="project" value="UniProtKB-ARBA"/>
</dbReference>
<keyword evidence="11" id="KW-0010">Activator</keyword>
<evidence type="ECO:0000256" key="14">
    <source>
        <dbReference type="ARBA" id="ARBA00023242"/>
    </source>
</evidence>
<organism evidence="22 23">
    <name type="scientific">Terfezia boudieri ATCC MYA-4762</name>
    <dbReference type="NCBI Taxonomy" id="1051890"/>
    <lineage>
        <taxon>Eukaryota</taxon>
        <taxon>Fungi</taxon>
        <taxon>Dikarya</taxon>
        <taxon>Ascomycota</taxon>
        <taxon>Pezizomycotina</taxon>
        <taxon>Pezizomycetes</taxon>
        <taxon>Pezizales</taxon>
        <taxon>Pezizaceae</taxon>
        <taxon>Terfezia</taxon>
    </lineage>
</organism>
<dbReference type="SMART" id="SM00490">
    <property type="entry name" value="HELICc"/>
    <property type="match status" value="1"/>
</dbReference>
<dbReference type="FunFam" id="3.40.50.10810:FF:000022">
    <property type="entry name" value="Blast:Putative DNA helicase Ino80"/>
    <property type="match status" value="1"/>
</dbReference>
<dbReference type="GO" id="GO:0040029">
    <property type="term" value="P:epigenetic regulation of gene expression"/>
    <property type="evidence" value="ECO:0007669"/>
    <property type="project" value="UniProtKB-ARBA"/>
</dbReference>
<dbReference type="FunFam" id="3.40.50.300:FF:001269">
    <property type="entry name" value="SNF2 family helicase/ATPase"/>
    <property type="match status" value="1"/>
</dbReference>